<evidence type="ECO:0000313" key="2">
    <source>
        <dbReference type="Proteomes" id="UP001431783"/>
    </source>
</evidence>
<name>A0AAW1UBV3_9CUCU</name>
<organism evidence="1 2">
    <name type="scientific">Henosepilachna vigintioctopunctata</name>
    <dbReference type="NCBI Taxonomy" id="420089"/>
    <lineage>
        <taxon>Eukaryota</taxon>
        <taxon>Metazoa</taxon>
        <taxon>Ecdysozoa</taxon>
        <taxon>Arthropoda</taxon>
        <taxon>Hexapoda</taxon>
        <taxon>Insecta</taxon>
        <taxon>Pterygota</taxon>
        <taxon>Neoptera</taxon>
        <taxon>Endopterygota</taxon>
        <taxon>Coleoptera</taxon>
        <taxon>Polyphaga</taxon>
        <taxon>Cucujiformia</taxon>
        <taxon>Coccinelloidea</taxon>
        <taxon>Coccinellidae</taxon>
        <taxon>Epilachninae</taxon>
        <taxon>Epilachnini</taxon>
        <taxon>Henosepilachna</taxon>
    </lineage>
</organism>
<gene>
    <name evidence="1" type="ORF">WA026_014459</name>
</gene>
<comment type="caution">
    <text evidence="1">The sequence shown here is derived from an EMBL/GenBank/DDBJ whole genome shotgun (WGS) entry which is preliminary data.</text>
</comment>
<protein>
    <submittedName>
        <fullName evidence="1">Uncharacterized protein</fullName>
    </submittedName>
</protein>
<keyword evidence="2" id="KW-1185">Reference proteome</keyword>
<dbReference type="Proteomes" id="UP001431783">
    <property type="component" value="Unassembled WGS sequence"/>
</dbReference>
<sequence length="67" mass="7890">IMLATLPVNPNLIKATPGDQKKTPNGSDVFKYHNIFNYDEFMSSMPWDSFSVNRYFNLYNEFKETMM</sequence>
<dbReference type="EMBL" id="JARQZJ010000067">
    <property type="protein sequence ID" value="KAK9881111.1"/>
    <property type="molecule type" value="Genomic_DNA"/>
</dbReference>
<reference evidence="1 2" key="1">
    <citation type="submission" date="2023-03" db="EMBL/GenBank/DDBJ databases">
        <title>Genome insight into feeding habits of ladybird beetles.</title>
        <authorList>
            <person name="Li H.-S."/>
            <person name="Huang Y.-H."/>
            <person name="Pang H."/>
        </authorList>
    </citation>
    <scope>NUCLEOTIDE SEQUENCE [LARGE SCALE GENOMIC DNA]</scope>
    <source>
        <strain evidence="1">SYSU_2023b</strain>
        <tissue evidence="1">Whole body</tissue>
    </source>
</reference>
<evidence type="ECO:0000313" key="1">
    <source>
        <dbReference type="EMBL" id="KAK9881111.1"/>
    </source>
</evidence>
<proteinExistence type="predicted"/>
<dbReference type="AlphaFoldDB" id="A0AAW1UBV3"/>
<feature type="non-terminal residue" evidence="1">
    <location>
        <position position="1"/>
    </location>
</feature>
<accession>A0AAW1UBV3</accession>